<keyword evidence="4" id="KW-1185">Reference proteome</keyword>
<dbReference type="PANTHER" id="PTHR35869:SF1">
    <property type="entry name" value="OUTER-MEMBRANE LIPOPROTEIN CARRIER PROTEIN"/>
    <property type="match status" value="1"/>
</dbReference>
<evidence type="ECO:0000313" key="4">
    <source>
        <dbReference type="Proteomes" id="UP000298602"/>
    </source>
</evidence>
<evidence type="ECO:0000256" key="1">
    <source>
        <dbReference type="ARBA" id="ARBA00022729"/>
    </source>
</evidence>
<dbReference type="CDD" id="cd16325">
    <property type="entry name" value="LolA"/>
    <property type="match status" value="1"/>
</dbReference>
<dbReference type="KEGG" id="dax:FDQ92_09335"/>
<feature type="chain" id="PRO_5020879088" evidence="2">
    <location>
        <begin position="21"/>
        <end position="248"/>
    </location>
</feature>
<dbReference type="PANTHER" id="PTHR35869">
    <property type="entry name" value="OUTER-MEMBRANE LIPOPROTEIN CARRIER PROTEIN"/>
    <property type="match status" value="1"/>
</dbReference>
<name>A0A4P8L3R4_9BACT</name>
<organism evidence="3 4">
    <name type="scientific">Desulfoglaeba alkanexedens ALDC</name>
    <dbReference type="NCBI Taxonomy" id="980445"/>
    <lineage>
        <taxon>Bacteria</taxon>
        <taxon>Pseudomonadati</taxon>
        <taxon>Thermodesulfobacteriota</taxon>
        <taxon>Syntrophobacteria</taxon>
        <taxon>Syntrophobacterales</taxon>
        <taxon>Syntrophobacteraceae</taxon>
        <taxon>Desulfoglaeba</taxon>
    </lineage>
</organism>
<dbReference type="SUPFAM" id="SSF89392">
    <property type="entry name" value="Prokaryotic lipoproteins and lipoprotein localization factors"/>
    <property type="match status" value="1"/>
</dbReference>
<dbReference type="InterPro" id="IPR029046">
    <property type="entry name" value="LolA/LolB/LppX"/>
</dbReference>
<dbReference type="EMBL" id="CP040098">
    <property type="protein sequence ID" value="QCQ22343.1"/>
    <property type="molecule type" value="Genomic_DNA"/>
</dbReference>
<reference evidence="3 4" key="1">
    <citation type="submission" date="2019-05" db="EMBL/GenBank/DDBJ databases">
        <title>The Complete Genome Sequence of the n-alkane-degrading Desulfoglaeba alkanexedens ALDC reveals multiple alkylsuccinate synthase gene clusters.</title>
        <authorList>
            <person name="Callaghan A.V."/>
            <person name="Davidova I.A."/>
            <person name="Duncan K.E."/>
            <person name="Morris B."/>
            <person name="McInerney M.J."/>
        </authorList>
    </citation>
    <scope>NUCLEOTIDE SEQUENCE [LARGE SCALE GENOMIC DNA]</scope>
    <source>
        <strain evidence="3 4">ALDC</strain>
    </source>
</reference>
<gene>
    <name evidence="3" type="ORF">FDQ92_09335</name>
</gene>
<reference evidence="3 4" key="2">
    <citation type="submission" date="2019-05" db="EMBL/GenBank/DDBJ databases">
        <authorList>
            <person name="Suflita J.M."/>
            <person name="Marks C.R."/>
        </authorList>
    </citation>
    <scope>NUCLEOTIDE SEQUENCE [LARGE SCALE GENOMIC DNA]</scope>
    <source>
        <strain evidence="3 4">ALDC</strain>
    </source>
</reference>
<evidence type="ECO:0000256" key="2">
    <source>
        <dbReference type="SAM" id="SignalP"/>
    </source>
</evidence>
<proteinExistence type="predicted"/>
<dbReference type="PROSITE" id="PS51257">
    <property type="entry name" value="PROKAR_LIPOPROTEIN"/>
    <property type="match status" value="1"/>
</dbReference>
<protein>
    <submittedName>
        <fullName evidence="3">Outer membrane lipoprotein carrier protein LolA</fullName>
    </submittedName>
</protein>
<keyword evidence="3" id="KW-0449">Lipoprotein</keyword>
<dbReference type="InterPro" id="IPR004564">
    <property type="entry name" value="OM_lipoprot_carrier_LolA-like"/>
</dbReference>
<dbReference type="RefSeq" id="WP_137424441.1">
    <property type="nucleotide sequence ID" value="NZ_CP040098.1"/>
</dbReference>
<dbReference type="AlphaFoldDB" id="A0A4P8L3R4"/>
<accession>A0A4P8L3R4</accession>
<sequence length="248" mass="28243">MRWFRIALSLWIAAACLAVPAEPAGARRIETAVDILRGIEEHYGSFQAYSADFSQWTTSAAASAMTTEAHGTFYFQRPKRMRWEYRSPEPQAFVAVEDFVWLVVPEEHQVSLFDSRDFFSSPIMKTLFDGFLDLANHFTPALDDGESSREVAVLTLTPKKEDPNLQSLRIHVARKTFDILRIETRDALGNTNRLDFQNHRKVERLPDTLFRLEAGPDTLVLGADGRRLERGEVLELQRKIVEMGKEAG</sequence>
<evidence type="ECO:0000313" key="3">
    <source>
        <dbReference type="EMBL" id="QCQ22343.1"/>
    </source>
</evidence>
<feature type="signal peptide" evidence="2">
    <location>
        <begin position="1"/>
        <end position="20"/>
    </location>
</feature>
<dbReference type="Gene3D" id="2.50.20.10">
    <property type="entry name" value="Lipoprotein localisation LolA/LolB/LppX"/>
    <property type="match status" value="1"/>
</dbReference>
<keyword evidence="1 2" id="KW-0732">Signal</keyword>
<dbReference type="Proteomes" id="UP000298602">
    <property type="component" value="Chromosome"/>
</dbReference>
<dbReference type="Pfam" id="PF03548">
    <property type="entry name" value="LolA"/>
    <property type="match status" value="1"/>
</dbReference>
<dbReference type="OrthoDB" id="9785727at2"/>